<name>A0AA48HFT7_9FLAO</name>
<dbReference type="Proteomes" id="UP001330184">
    <property type="component" value="Chromosome"/>
</dbReference>
<reference evidence="1 2" key="1">
    <citation type="submission" date="2023-01" db="EMBL/GenBank/DDBJ databases">
        <title>Complete genome sequence of Muricauda aquimarina strain IFOP_LL357.</title>
        <authorList>
            <person name="Gajardo G."/>
            <person name="Ueki S."/>
            <person name="Maruyama F."/>
        </authorList>
    </citation>
    <scope>NUCLEOTIDE SEQUENCE [LARGE SCALE GENOMIC DNA]</scope>
    <source>
        <strain evidence="1 2">IFOP_LL357</strain>
    </source>
</reference>
<dbReference type="EMBL" id="AP027268">
    <property type="protein sequence ID" value="BDW91438.1"/>
    <property type="molecule type" value="Genomic_DNA"/>
</dbReference>
<sequence>MLVVNFVRSANTSRIPIIGVSKYFEALVYKNIVDHKISDAIGKYSKTQWPAVPERRIAAQIK</sequence>
<dbReference type="AlphaFoldDB" id="A0AA48HFT7"/>
<gene>
    <name evidence="1" type="ORF">MACH07_02700</name>
</gene>
<protein>
    <submittedName>
        <fullName evidence="1">Uncharacterized protein</fullName>
    </submittedName>
</protein>
<keyword evidence="2" id="KW-1185">Reference proteome</keyword>
<proteinExistence type="predicted"/>
<evidence type="ECO:0000313" key="1">
    <source>
        <dbReference type="EMBL" id="BDW91438.1"/>
    </source>
</evidence>
<evidence type="ECO:0000313" key="2">
    <source>
        <dbReference type="Proteomes" id="UP001330184"/>
    </source>
</evidence>
<accession>A0AA48HFT7</accession>
<organism evidence="1 2">
    <name type="scientific">Flagellimonas marinaquae</name>
    <dbReference type="NCBI Taxonomy" id="254955"/>
    <lineage>
        <taxon>Bacteria</taxon>
        <taxon>Pseudomonadati</taxon>
        <taxon>Bacteroidota</taxon>
        <taxon>Flavobacteriia</taxon>
        <taxon>Flavobacteriales</taxon>
        <taxon>Flavobacteriaceae</taxon>
        <taxon>Flagellimonas</taxon>
    </lineage>
</organism>